<dbReference type="PROSITE" id="PS00061">
    <property type="entry name" value="ADH_SHORT"/>
    <property type="match status" value="1"/>
</dbReference>
<evidence type="ECO:0000313" key="5">
    <source>
        <dbReference type="Proteomes" id="UP000288197"/>
    </source>
</evidence>
<dbReference type="RefSeq" id="WP_114289728.1">
    <property type="nucleotide sequence ID" value="NZ_CP081459.1"/>
</dbReference>
<dbReference type="PIRSF" id="PIRSF000126">
    <property type="entry name" value="11-beta-HSD1"/>
    <property type="match status" value="1"/>
</dbReference>
<dbReference type="FunFam" id="3.40.50.720:FF:000047">
    <property type="entry name" value="NADP-dependent L-serine/L-allo-threonine dehydrogenase"/>
    <property type="match status" value="1"/>
</dbReference>
<dbReference type="AlphaFoldDB" id="A0A369AVT0"/>
<reference evidence="4 5" key="1">
    <citation type="submission" date="2017-05" db="EMBL/GenBank/DDBJ databases">
        <title>Vagococcus spp. assemblies.</title>
        <authorList>
            <person name="Gulvik C.A."/>
        </authorList>
    </citation>
    <scope>NUCLEOTIDE SEQUENCE [LARGE SCALE GENOMIC DNA]</scope>
    <source>
        <strain evidence="4 5">NCFB 2497</strain>
    </source>
</reference>
<dbReference type="Proteomes" id="UP000288197">
    <property type="component" value="Unassembled WGS sequence"/>
</dbReference>
<evidence type="ECO:0000313" key="4">
    <source>
        <dbReference type="EMBL" id="RSU01860.1"/>
    </source>
</evidence>
<dbReference type="GO" id="GO:0016616">
    <property type="term" value="F:oxidoreductase activity, acting on the CH-OH group of donors, NAD or NADP as acceptor"/>
    <property type="evidence" value="ECO:0007669"/>
    <property type="project" value="UniProtKB-ARBA"/>
</dbReference>
<keyword evidence="5" id="KW-1185">Reference proteome</keyword>
<dbReference type="InterPro" id="IPR036291">
    <property type="entry name" value="NAD(P)-bd_dom_sf"/>
</dbReference>
<organism evidence="4 5">
    <name type="scientific">Vagococcus fluvialis</name>
    <dbReference type="NCBI Taxonomy" id="2738"/>
    <lineage>
        <taxon>Bacteria</taxon>
        <taxon>Bacillati</taxon>
        <taxon>Bacillota</taxon>
        <taxon>Bacilli</taxon>
        <taxon>Lactobacillales</taxon>
        <taxon>Enterococcaceae</taxon>
        <taxon>Vagococcus</taxon>
    </lineage>
</organism>
<dbReference type="GO" id="GO:0016020">
    <property type="term" value="C:membrane"/>
    <property type="evidence" value="ECO:0007669"/>
    <property type="project" value="TreeGrafter"/>
</dbReference>
<proteinExistence type="inferred from homology"/>
<evidence type="ECO:0000256" key="2">
    <source>
        <dbReference type="ARBA" id="ARBA00023002"/>
    </source>
</evidence>
<accession>A0A369AVT0</accession>
<evidence type="ECO:0000256" key="3">
    <source>
        <dbReference type="RuleBase" id="RU000363"/>
    </source>
</evidence>
<dbReference type="SUPFAM" id="SSF51735">
    <property type="entry name" value="NAD(P)-binding Rossmann-fold domains"/>
    <property type="match status" value="1"/>
</dbReference>
<dbReference type="Pfam" id="PF00106">
    <property type="entry name" value="adh_short"/>
    <property type="match status" value="1"/>
</dbReference>
<keyword evidence="2" id="KW-0560">Oxidoreductase</keyword>
<dbReference type="PRINTS" id="PR00080">
    <property type="entry name" value="SDRFAMILY"/>
</dbReference>
<dbReference type="InterPro" id="IPR020904">
    <property type="entry name" value="Sc_DH/Rdtase_CS"/>
</dbReference>
<dbReference type="PANTHER" id="PTHR44196:SF1">
    <property type="entry name" value="DEHYDROGENASE_REDUCTASE SDR FAMILY MEMBER 7B"/>
    <property type="match status" value="1"/>
</dbReference>
<dbReference type="InterPro" id="IPR002347">
    <property type="entry name" value="SDR_fam"/>
</dbReference>
<protein>
    <submittedName>
        <fullName evidence="4">Short-chain dehydrogenase</fullName>
    </submittedName>
</protein>
<gene>
    <name evidence="4" type="ORF">CBF32_07675</name>
</gene>
<sequence>MSKVFSDLSGKTVLITGASSGLGESIAYEVSRKGARVILCSRREEELLACLKKCESISNQKGAFYPMDISNYDEVELVLEKIKSDFEEIDVLVNCAGMGLFQPFLESNFKDTEKMFSVNVLGLIYLTQRIALMMAEKNRGHIINIASQAGKMATPKSSIYAATKFAVIGFSNSLRLEMKPLGISVTTVNPGPIKTPFFDLADPTGNYLESVGKFVLDPEVLAKKIVKSMGTYKREINSPYIMELGSKCYHLFPHVGDYLATHVFDKK</sequence>
<dbReference type="EMBL" id="NGJX01000006">
    <property type="protein sequence ID" value="RSU01860.1"/>
    <property type="molecule type" value="Genomic_DNA"/>
</dbReference>
<dbReference type="OrthoDB" id="9793345at2"/>
<name>A0A369AVT0_9ENTE</name>
<dbReference type="PANTHER" id="PTHR44196">
    <property type="entry name" value="DEHYDROGENASE/REDUCTASE SDR FAMILY MEMBER 7B"/>
    <property type="match status" value="1"/>
</dbReference>
<comment type="caution">
    <text evidence="4">The sequence shown here is derived from an EMBL/GenBank/DDBJ whole genome shotgun (WGS) entry which is preliminary data.</text>
</comment>
<evidence type="ECO:0000256" key="1">
    <source>
        <dbReference type="ARBA" id="ARBA00006484"/>
    </source>
</evidence>
<dbReference type="Gene3D" id="3.40.50.720">
    <property type="entry name" value="NAD(P)-binding Rossmann-like Domain"/>
    <property type="match status" value="1"/>
</dbReference>
<comment type="similarity">
    <text evidence="1 3">Belongs to the short-chain dehydrogenases/reductases (SDR) family.</text>
</comment>
<dbReference type="GeneID" id="63146534"/>
<dbReference type="PRINTS" id="PR00081">
    <property type="entry name" value="GDHRDH"/>
</dbReference>